<dbReference type="InterPro" id="IPR000895">
    <property type="entry name" value="Transthyretin/HIU_hydrolase"/>
</dbReference>
<evidence type="ECO:0000256" key="3">
    <source>
        <dbReference type="ARBA" id="ARBA00009850"/>
    </source>
</evidence>
<feature type="domain" description="Transthyretin/hydroxyisourate hydrolase" evidence="9">
    <location>
        <begin position="9"/>
        <end position="119"/>
    </location>
</feature>
<dbReference type="OrthoDB" id="9792386at2"/>
<evidence type="ECO:0000256" key="2">
    <source>
        <dbReference type="ARBA" id="ARBA00002704"/>
    </source>
</evidence>
<keyword evidence="5 8" id="KW-0659">Purine metabolism</keyword>
<proteinExistence type="inferred from homology"/>
<evidence type="ECO:0000256" key="5">
    <source>
        <dbReference type="ARBA" id="ARBA00022631"/>
    </source>
</evidence>
<reference evidence="10 11" key="1">
    <citation type="submission" date="2019-06" db="EMBL/GenBank/DDBJ databases">
        <title>New taxonomy in bacterial strain CC-CFT640, isolated from vineyard.</title>
        <authorList>
            <person name="Lin S.-Y."/>
            <person name="Tsai C.-F."/>
            <person name="Young C.-C."/>
        </authorList>
    </citation>
    <scope>NUCLEOTIDE SEQUENCE [LARGE SCALE GENOMIC DNA]</scope>
    <source>
        <strain evidence="10 11">CC-CFT640</strain>
    </source>
</reference>
<dbReference type="NCBIfam" id="TIGR02962">
    <property type="entry name" value="hdxy_isourate"/>
    <property type="match status" value="1"/>
</dbReference>
<evidence type="ECO:0000313" key="11">
    <source>
        <dbReference type="Proteomes" id="UP000321638"/>
    </source>
</evidence>
<sequence>MAAVRPPGLTTHVLDLVRGRPGAGMAWRLYRVVNDRRALLAQGRTNADGRTDQPLLQGDTLRAGLYELEFDAAAYFHDAGGPTGSIWTTIPIRFEISDEGGHYHVPLLLAPGGYSTYRGS</sequence>
<dbReference type="InterPro" id="IPR014306">
    <property type="entry name" value="Hydroxyisourate_hydrolase"/>
</dbReference>
<dbReference type="Gene3D" id="2.60.40.180">
    <property type="entry name" value="Transthyretin/hydroxyisourate hydrolase domain"/>
    <property type="match status" value="1"/>
</dbReference>
<evidence type="ECO:0000259" key="9">
    <source>
        <dbReference type="Pfam" id="PF00576"/>
    </source>
</evidence>
<dbReference type="RefSeq" id="WP_147845598.1">
    <property type="nucleotide sequence ID" value="NZ_VDUZ01000003.1"/>
</dbReference>
<accession>A0A5C8PV08</accession>
<dbReference type="Proteomes" id="UP000321638">
    <property type="component" value="Unassembled WGS sequence"/>
</dbReference>
<dbReference type="PROSITE" id="PS00769">
    <property type="entry name" value="TRANSTHYRETIN_2"/>
    <property type="match status" value="1"/>
</dbReference>
<dbReference type="InterPro" id="IPR023419">
    <property type="entry name" value="Transthyretin_CS"/>
</dbReference>
<feature type="binding site" evidence="7">
    <location>
        <position position="50"/>
    </location>
    <ligand>
        <name>substrate</name>
    </ligand>
</feature>
<comment type="caution">
    <text evidence="10">The sequence shown here is derived from an EMBL/GenBank/DDBJ whole genome shotgun (WGS) entry which is preliminary data.</text>
</comment>
<dbReference type="GO" id="GO:0006144">
    <property type="term" value="P:purine nucleobase metabolic process"/>
    <property type="evidence" value="ECO:0007669"/>
    <property type="project" value="UniProtKB-KW"/>
</dbReference>
<dbReference type="Pfam" id="PF00576">
    <property type="entry name" value="Transthyretin"/>
    <property type="match status" value="1"/>
</dbReference>
<dbReference type="PANTHER" id="PTHR10395:SF7">
    <property type="entry name" value="5-HYDROXYISOURATE HYDROLASE"/>
    <property type="match status" value="1"/>
</dbReference>
<dbReference type="CDD" id="cd05822">
    <property type="entry name" value="TLP_HIUase"/>
    <property type="match status" value="1"/>
</dbReference>
<dbReference type="InterPro" id="IPR023416">
    <property type="entry name" value="Transthyretin/HIU_hydrolase_d"/>
</dbReference>
<feature type="binding site" evidence="7">
    <location>
        <position position="12"/>
    </location>
    <ligand>
        <name>substrate</name>
    </ligand>
</feature>
<comment type="function">
    <text evidence="2">Catalyzes the hydrolysis of 5-hydroxyisourate (HIU) to 2-oxo-4-hydroxy-4-carboxy-5-ureidoimidazoline (OHCU).</text>
</comment>
<evidence type="ECO:0000256" key="1">
    <source>
        <dbReference type="ARBA" id="ARBA00001043"/>
    </source>
</evidence>
<comment type="similarity">
    <text evidence="3 8">Belongs to the transthyretin family. 5-hydroxyisourate hydrolase subfamily.</text>
</comment>
<evidence type="ECO:0000313" key="10">
    <source>
        <dbReference type="EMBL" id="TXL81690.1"/>
    </source>
</evidence>
<name>A0A5C8PV08_9HYPH</name>
<dbReference type="AlphaFoldDB" id="A0A5C8PV08"/>
<evidence type="ECO:0000256" key="8">
    <source>
        <dbReference type="RuleBase" id="RU361270"/>
    </source>
</evidence>
<evidence type="ECO:0000256" key="6">
    <source>
        <dbReference type="ARBA" id="ARBA00022801"/>
    </source>
</evidence>
<keyword evidence="6 8" id="KW-0378">Hydrolase</keyword>
<organism evidence="10 11">
    <name type="scientific">Vineibacter terrae</name>
    <dbReference type="NCBI Taxonomy" id="2586908"/>
    <lineage>
        <taxon>Bacteria</taxon>
        <taxon>Pseudomonadati</taxon>
        <taxon>Pseudomonadota</taxon>
        <taxon>Alphaproteobacteria</taxon>
        <taxon>Hyphomicrobiales</taxon>
        <taxon>Vineibacter</taxon>
    </lineage>
</organism>
<dbReference type="PANTHER" id="PTHR10395">
    <property type="entry name" value="URICASE AND TRANSTHYRETIN-RELATED"/>
    <property type="match status" value="1"/>
</dbReference>
<dbReference type="EC" id="3.5.2.17" evidence="8"/>
<comment type="catalytic activity">
    <reaction evidence="1 8">
        <text>5-hydroxyisourate + H2O = 5-hydroxy-2-oxo-4-ureido-2,5-dihydro-1H-imidazole-5-carboxylate + H(+)</text>
        <dbReference type="Rhea" id="RHEA:23736"/>
        <dbReference type="ChEBI" id="CHEBI:15377"/>
        <dbReference type="ChEBI" id="CHEBI:15378"/>
        <dbReference type="ChEBI" id="CHEBI:18072"/>
        <dbReference type="ChEBI" id="CHEBI:58639"/>
        <dbReference type="EC" id="3.5.2.17"/>
    </reaction>
</comment>
<evidence type="ECO:0000256" key="7">
    <source>
        <dbReference type="PIRSR" id="PIRSR600895-51"/>
    </source>
</evidence>
<comment type="subunit">
    <text evidence="4 8">Homotetramer.</text>
</comment>
<gene>
    <name evidence="10" type="primary">uraH</name>
    <name evidence="10" type="ORF">FHP25_03940</name>
</gene>
<dbReference type="InterPro" id="IPR036817">
    <property type="entry name" value="Transthyretin/HIU_hydrolase_sf"/>
</dbReference>
<protein>
    <recommendedName>
        <fullName evidence="8">5-hydroxyisourate hydrolase</fullName>
        <shortName evidence="8">HIU hydrolase</shortName>
        <shortName evidence="8">HIUHase</shortName>
        <ecNumber evidence="8">3.5.2.17</ecNumber>
    </recommendedName>
</protein>
<dbReference type="EMBL" id="VDUZ01000003">
    <property type="protein sequence ID" value="TXL81690.1"/>
    <property type="molecule type" value="Genomic_DNA"/>
</dbReference>
<dbReference type="GO" id="GO:0033971">
    <property type="term" value="F:hydroxyisourate hydrolase activity"/>
    <property type="evidence" value="ECO:0007669"/>
    <property type="project" value="UniProtKB-EC"/>
</dbReference>
<evidence type="ECO:0000256" key="4">
    <source>
        <dbReference type="ARBA" id="ARBA00011881"/>
    </source>
</evidence>
<feature type="binding site" evidence="7">
    <location>
        <position position="117"/>
    </location>
    <ligand>
        <name>substrate</name>
    </ligand>
</feature>
<dbReference type="PRINTS" id="PR00189">
    <property type="entry name" value="TRNSTHYRETIN"/>
</dbReference>
<keyword evidence="11" id="KW-1185">Reference proteome</keyword>
<dbReference type="SUPFAM" id="SSF49472">
    <property type="entry name" value="Transthyretin (synonym: prealbumin)"/>
    <property type="match status" value="1"/>
</dbReference>